<sequence>MKFPCTSVRCASLACVVWISLMAGLAAVGEENSDHTSNVNFPLLNPIVESWPVDPAMSRDQEREIWVKLFRSYHPRQSEIPLNRWVAEVTHQCPMEIDRVAFETIGLTEDTPITFPPHAPPRPLVVHAMRMLQTLESVIEIRNGAVLITTAERAAESLAVRIYDVTEIVHLGDETSSRLATERLIKTIEYTIDPESWESLGGTGIILSQRAHQKHLLCIAAPTQIHWKAQILLDQLHSIGNGSQGTDIGNRHSHRRGGSSLYSSRLPKMNELPRFQP</sequence>
<evidence type="ECO:0000313" key="4">
    <source>
        <dbReference type="Proteomes" id="UP001202961"/>
    </source>
</evidence>
<keyword evidence="2" id="KW-0732">Signal</keyword>
<proteinExistence type="predicted"/>
<dbReference type="EMBL" id="JAMQBK010000117">
    <property type="protein sequence ID" value="MCM2374980.1"/>
    <property type="molecule type" value="Genomic_DNA"/>
</dbReference>
<feature type="region of interest" description="Disordered" evidence="1">
    <location>
        <begin position="244"/>
        <end position="266"/>
    </location>
</feature>
<evidence type="ECO:0000313" key="3">
    <source>
        <dbReference type="EMBL" id="MCM2374980.1"/>
    </source>
</evidence>
<reference evidence="3 4" key="1">
    <citation type="journal article" date="2022" name="Syst. Appl. Microbiol.">
        <title>Rhodopirellula aestuarii sp. nov., a novel member of the genus Rhodopirellula isolated from brackish sediments collected in the Tagus River estuary, Portugal.</title>
        <authorList>
            <person name="Vitorino I.R."/>
            <person name="Klimek D."/>
            <person name="Calusinska M."/>
            <person name="Lobo-da-Cunha A."/>
            <person name="Vasconcelos V."/>
            <person name="Lage O.M."/>
        </authorList>
    </citation>
    <scope>NUCLEOTIDE SEQUENCE [LARGE SCALE GENOMIC DNA]</scope>
    <source>
        <strain evidence="3 4">ICT_H3.1</strain>
    </source>
</reference>
<evidence type="ECO:0000256" key="1">
    <source>
        <dbReference type="SAM" id="MobiDB-lite"/>
    </source>
</evidence>
<accession>A0ABT0UF15</accession>
<dbReference type="Proteomes" id="UP001202961">
    <property type="component" value="Unassembled WGS sequence"/>
</dbReference>
<feature type="signal peptide" evidence="2">
    <location>
        <begin position="1"/>
        <end position="26"/>
    </location>
</feature>
<evidence type="ECO:0000256" key="2">
    <source>
        <dbReference type="SAM" id="SignalP"/>
    </source>
</evidence>
<keyword evidence="4" id="KW-1185">Reference proteome</keyword>
<dbReference type="RefSeq" id="WP_250933344.1">
    <property type="nucleotide sequence ID" value="NZ_JAMQBK010000117.1"/>
</dbReference>
<organism evidence="3 4">
    <name type="scientific">Aporhodopirellula aestuarii</name>
    <dbReference type="NCBI Taxonomy" id="2950107"/>
    <lineage>
        <taxon>Bacteria</taxon>
        <taxon>Pseudomonadati</taxon>
        <taxon>Planctomycetota</taxon>
        <taxon>Planctomycetia</taxon>
        <taxon>Pirellulales</taxon>
        <taxon>Pirellulaceae</taxon>
        <taxon>Aporhodopirellula</taxon>
    </lineage>
</organism>
<gene>
    <name evidence="3" type="ORF">NB063_30530</name>
</gene>
<protein>
    <submittedName>
        <fullName evidence="3">Uncharacterized protein</fullName>
    </submittedName>
</protein>
<name>A0ABT0UF15_9BACT</name>
<comment type="caution">
    <text evidence="3">The sequence shown here is derived from an EMBL/GenBank/DDBJ whole genome shotgun (WGS) entry which is preliminary data.</text>
</comment>
<feature type="chain" id="PRO_5047214621" evidence="2">
    <location>
        <begin position="27"/>
        <end position="277"/>
    </location>
</feature>